<dbReference type="VEuPathDB" id="ToxoDB:CSUI_010209"/>
<sequence length="37" mass="4180">MALVSPNSSHRYPVELKHRIPSVHSCFACSSRGKQLR</sequence>
<reference evidence="1 2" key="1">
    <citation type="journal article" date="2017" name="Int. J. Parasitol.">
        <title>The genome of the protozoan parasite Cystoisospora suis and a reverse vaccinology approach to identify vaccine candidates.</title>
        <authorList>
            <person name="Palmieri N."/>
            <person name="Shrestha A."/>
            <person name="Ruttkowski B."/>
            <person name="Beck T."/>
            <person name="Vogl C."/>
            <person name="Tomley F."/>
            <person name="Blake D.P."/>
            <person name="Joachim A."/>
        </authorList>
    </citation>
    <scope>NUCLEOTIDE SEQUENCE [LARGE SCALE GENOMIC DNA]</scope>
    <source>
        <strain evidence="1 2">Wien I</strain>
    </source>
</reference>
<dbReference type="Proteomes" id="UP000221165">
    <property type="component" value="Unassembled WGS sequence"/>
</dbReference>
<organism evidence="1 2">
    <name type="scientific">Cystoisospora suis</name>
    <dbReference type="NCBI Taxonomy" id="483139"/>
    <lineage>
        <taxon>Eukaryota</taxon>
        <taxon>Sar</taxon>
        <taxon>Alveolata</taxon>
        <taxon>Apicomplexa</taxon>
        <taxon>Conoidasida</taxon>
        <taxon>Coccidia</taxon>
        <taxon>Eucoccidiorida</taxon>
        <taxon>Eimeriorina</taxon>
        <taxon>Sarcocystidae</taxon>
        <taxon>Cystoisospora</taxon>
    </lineage>
</organism>
<feature type="non-terminal residue" evidence="1">
    <location>
        <position position="37"/>
    </location>
</feature>
<protein>
    <submittedName>
        <fullName evidence="1">Uncharacterized protein</fullName>
    </submittedName>
</protein>
<comment type="caution">
    <text evidence="1">The sequence shown here is derived from an EMBL/GenBank/DDBJ whole genome shotgun (WGS) entry which is preliminary data.</text>
</comment>
<gene>
    <name evidence="1" type="ORF">CSUI_010209</name>
</gene>
<accession>A0A2C6KH47</accession>
<keyword evidence="2" id="KW-1185">Reference proteome</keyword>
<dbReference type="EMBL" id="MIGC01006903">
    <property type="protein sequence ID" value="PHJ15978.1"/>
    <property type="molecule type" value="Genomic_DNA"/>
</dbReference>
<evidence type="ECO:0000313" key="1">
    <source>
        <dbReference type="EMBL" id="PHJ15978.1"/>
    </source>
</evidence>
<name>A0A2C6KH47_9APIC</name>
<evidence type="ECO:0000313" key="2">
    <source>
        <dbReference type="Proteomes" id="UP000221165"/>
    </source>
</evidence>
<dbReference type="RefSeq" id="XP_067917710.1">
    <property type="nucleotide sequence ID" value="XM_068070314.1"/>
</dbReference>
<proteinExistence type="predicted"/>
<dbReference type="AlphaFoldDB" id="A0A2C6KH47"/>
<dbReference type="GeneID" id="94433525"/>